<comment type="similarity">
    <text evidence="3">Belongs to the complex I NDUFA8 subunit family.</text>
</comment>
<keyword evidence="9" id="KW-1015">Disulfide bond</keyword>
<name>F0WM78_9STRA</name>
<evidence type="ECO:0000256" key="7">
    <source>
        <dbReference type="ARBA" id="ARBA00022982"/>
    </source>
</evidence>
<evidence type="ECO:0000256" key="8">
    <source>
        <dbReference type="ARBA" id="ARBA00023128"/>
    </source>
</evidence>
<organism evidence="10">
    <name type="scientific">Albugo laibachii Nc14</name>
    <dbReference type="NCBI Taxonomy" id="890382"/>
    <lineage>
        <taxon>Eukaryota</taxon>
        <taxon>Sar</taxon>
        <taxon>Stramenopiles</taxon>
        <taxon>Oomycota</taxon>
        <taxon>Peronosporomycetes</taxon>
        <taxon>Albuginales</taxon>
        <taxon>Albuginaceae</taxon>
        <taxon>Albugo</taxon>
    </lineage>
</organism>
<proteinExistence type="inferred from homology"/>
<keyword evidence="5" id="KW-0679">Respiratory chain</keyword>
<accession>F0WM78</accession>
<evidence type="ECO:0000256" key="2">
    <source>
        <dbReference type="ARBA" id="ARBA00004173"/>
    </source>
</evidence>
<dbReference type="InterPro" id="IPR016680">
    <property type="entry name" value="NDUFA8"/>
</dbReference>
<comment type="function">
    <text evidence="1">Accessory subunit of the mitochondrial membrane respiratory chain NADH dehydrogenase (Complex I), that is believed not to be involved in catalysis. Complex I functions in the transfer of electrons from NADH to the respiratory chain. The immediate electron acceptor for the enzyme is believed to be ubiquinone.</text>
</comment>
<reference evidence="10" key="1">
    <citation type="journal article" date="2011" name="PLoS Biol.">
        <title>Gene gain and loss during evolution of obligate parasitism in the white rust pathogen of Arabidopsis thaliana.</title>
        <authorList>
            <person name="Kemen E."/>
            <person name="Gardiner A."/>
            <person name="Schultz-Larsen T."/>
            <person name="Kemen A.C."/>
            <person name="Balmuth A.L."/>
            <person name="Robert-Seilaniantz A."/>
            <person name="Bailey K."/>
            <person name="Holub E."/>
            <person name="Studholme D.J."/>
            <person name="Maclean D."/>
            <person name="Jones J.D."/>
        </authorList>
    </citation>
    <scope>NUCLEOTIDE SEQUENCE</scope>
</reference>
<sequence length="114" mass="12662">MSKESGQKLPSADGTSLKCAWRIIGRECNETNFAFLNCKAEDDHPTACLSQGEKAVACGLGVLRTLEEECGDAFAAYKAAMKKNWHQFDECRKEEAALITCWKQKVDQKGKQDT</sequence>
<evidence type="ECO:0000256" key="3">
    <source>
        <dbReference type="ARBA" id="ARBA00010705"/>
    </source>
</evidence>
<keyword evidence="4" id="KW-0813">Transport</keyword>
<evidence type="ECO:0000256" key="9">
    <source>
        <dbReference type="ARBA" id="ARBA00023157"/>
    </source>
</evidence>
<dbReference type="GO" id="GO:0005739">
    <property type="term" value="C:mitochondrion"/>
    <property type="evidence" value="ECO:0007669"/>
    <property type="project" value="UniProtKB-SubCell"/>
</dbReference>
<evidence type="ECO:0000256" key="5">
    <source>
        <dbReference type="ARBA" id="ARBA00022660"/>
    </source>
</evidence>
<dbReference type="AlphaFoldDB" id="F0WM78"/>
<keyword evidence="6" id="KW-0677">Repeat</keyword>
<keyword evidence="7" id="KW-0249">Electron transport</keyword>
<dbReference type="HOGENOM" id="CLU_2101778_0_0_1"/>
<comment type="subcellular location">
    <subcellularLocation>
        <location evidence="2">Mitochondrion</location>
    </subcellularLocation>
</comment>
<dbReference type="GO" id="GO:0006120">
    <property type="term" value="P:mitochondrial electron transport, NADH to ubiquinone"/>
    <property type="evidence" value="ECO:0007669"/>
    <property type="project" value="InterPro"/>
</dbReference>
<protein>
    <submittedName>
        <fullName evidence="10">Uncharacterized protein AlNc14C153G7581</fullName>
    </submittedName>
</protein>
<keyword evidence="8" id="KW-0496">Mitochondrion</keyword>
<dbReference type="PANTHER" id="PTHR13344">
    <property type="entry name" value="NADH-UBIQUINONE OXIDOREDUCTASE"/>
    <property type="match status" value="1"/>
</dbReference>
<dbReference type="PANTHER" id="PTHR13344:SF0">
    <property type="entry name" value="NADH DEHYDROGENASE [UBIQUINONE] 1 ALPHA SUBCOMPLEX SUBUNIT 8"/>
    <property type="match status" value="1"/>
</dbReference>
<gene>
    <name evidence="10" type="primary">AlNc14C153G7581</name>
    <name evidence="10" type="ORF">ALNC14_085490</name>
</gene>
<evidence type="ECO:0000313" key="10">
    <source>
        <dbReference type="EMBL" id="CCA22406.1"/>
    </source>
</evidence>
<reference evidence="10" key="2">
    <citation type="submission" date="2011-02" db="EMBL/GenBank/DDBJ databases">
        <authorList>
            <person name="MacLean D."/>
        </authorList>
    </citation>
    <scope>NUCLEOTIDE SEQUENCE</scope>
</reference>
<dbReference type="EMBL" id="FR824198">
    <property type="protein sequence ID" value="CCA22406.1"/>
    <property type="molecule type" value="Genomic_DNA"/>
</dbReference>
<evidence type="ECO:0000256" key="6">
    <source>
        <dbReference type="ARBA" id="ARBA00022737"/>
    </source>
</evidence>
<evidence type="ECO:0000256" key="1">
    <source>
        <dbReference type="ARBA" id="ARBA00003195"/>
    </source>
</evidence>
<evidence type="ECO:0000256" key="4">
    <source>
        <dbReference type="ARBA" id="ARBA00022448"/>
    </source>
</evidence>